<dbReference type="EMBL" id="SMKZ01000028">
    <property type="protein sequence ID" value="TDE07984.1"/>
    <property type="molecule type" value="Genomic_DNA"/>
</dbReference>
<dbReference type="AlphaFoldDB" id="A0A4R5D9A6"/>
<dbReference type="OrthoDB" id="5190010at2"/>
<accession>A0A4R5D9A6</accession>
<keyword evidence="1" id="KW-0812">Transmembrane</keyword>
<protein>
    <submittedName>
        <fullName evidence="2">DUF3592 domain-containing protein</fullName>
    </submittedName>
</protein>
<name>A0A4R5D9A6_9ACTN</name>
<keyword evidence="1" id="KW-1133">Transmembrane helix</keyword>
<dbReference type="Proteomes" id="UP000294739">
    <property type="component" value="Unassembled WGS sequence"/>
</dbReference>
<keyword evidence="1" id="KW-0472">Membrane</keyword>
<evidence type="ECO:0000256" key="1">
    <source>
        <dbReference type="SAM" id="Phobius"/>
    </source>
</evidence>
<evidence type="ECO:0000313" key="3">
    <source>
        <dbReference type="Proteomes" id="UP000294739"/>
    </source>
</evidence>
<keyword evidence="3" id="KW-1185">Reference proteome</keyword>
<reference evidence="2 3" key="1">
    <citation type="submission" date="2019-03" db="EMBL/GenBank/DDBJ databases">
        <title>Draft genome sequences of novel Actinobacteria.</title>
        <authorList>
            <person name="Sahin N."/>
            <person name="Ay H."/>
            <person name="Saygin H."/>
        </authorList>
    </citation>
    <scope>NUCLEOTIDE SEQUENCE [LARGE SCALE GENOMIC DNA]</scope>
    <source>
        <strain evidence="2 3">5K138</strain>
    </source>
</reference>
<feature type="transmembrane region" description="Helical" evidence="1">
    <location>
        <begin position="15"/>
        <end position="33"/>
    </location>
</feature>
<feature type="transmembrane region" description="Helical" evidence="1">
    <location>
        <begin position="116"/>
        <end position="135"/>
    </location>
</feature>
<sequence>MCVDAHRKTPDVDNVLRIVVGIAGLVGAGWSALRVLRTRRDGRQVDAVVTDSKLVHRAGAQGSQSSRWVSTVRYEDDDGAERVSSLPGKYQVGDAVQVVYLPGRTEQVSRKGGGSYGEAFAILGATAGAIAVTLLM</sequence>
<organism evidence="2 3">
    <name type="scientific">Jiangella asiatica</name>
    <dbReference type="NCBI Taxonomy" id="2530372"/>
    <lineage>
        <taxon>Bacteria</taxon>
        <taxon>Bacillati</taxon>
        <taxon>Actinomycetota</taxon>
        <taxon>Actinomycetes</taxon>
        <taxon>Jiangellales</taxon>
        <taxon>Jiangellaceae</taxon>
        <taxon>Jiangella</taxon>
    </lineage>
</organism>
<gene>
    <name evidence="2" type="ORF">E1269_18755</name>
</gene>
<evidence type="ECO:0000313" key="2">
    <source>
        <dbReference type="EMBL" id="TDE07984.1"/>
    </source>
</evidence>
<comment type="caution">
    <text evidence="2">The sequence shown here is derived from an EMBL/GenBank/DDBJ whole genome shotgun (WGS) entry which is preliminary data.</text>
</comment>
<dbReference type="InParanoid" id="A0A4R5D9A6"/>
<proteinExistence type="predicted"/>